<feature type="region of interest" description="Disordered" evidence="1">
    <location>
        <begin position="1"/>
        <end position="22"/>
    </location>
</feature>
<reference evidence="2" key="1">
    <citation type="journal article" date="2020" name="Cell">
        <title>Large-Scale Comparative Analyses of Tick Genomes Elucidate Their Genetic Diversity and Vector Capacities.</title>
        <authorList>
            <consortium name="Tick Genome and Microbiome Consortium (TIGMIC)"/>
            <person name="Jia N."/>
            <person name="Wang J."/>
            <person name="Shi W."/>
            <person name="Du L."/>
            <person name="Sun Y."/>
            <person name="Zhan W."/>
            <person name="Jiang J.F."/>
            <person name="Wang Q."/>
            <person name="Zhang B."/>
            <person name="Ji P."/>
            <person name="Bell-Sakyi L."/>
            <person name="Cui X.M."/>
            <person name="Yuan T.T."/>
            <person name="Jiang B.G."/>
            <person name="Yang W.F."/>
            <person name="Lam T.T."/>
            <person name="Chang Q.C."/>
            <person name="Ding S.J."/>
            <person name="Wang X.J."/>
            <person name="Zhu J.G."/>
            <person name="Ruan X.D."/>
            <person name="Zhao L."/>
            <person name="Wei J.T."/>
            <person name="Ye R.Z."/>
            <person name="Que T.C."/>
            <person name="Du C.H."/>
            <person name="Zhou Y.H."/>
            <person name="Cheng J.X."/>
            <person name="Dai P.F."/>
            <person name="Guo W.B."/>
            <person name="Han X.H."/>
            <person name="Huang E.J."/>
            <person name="Li L.F."/>
            <person name="Wei W."/>
            <person name="Gao Y.C."/>
            <person name="Liu J.Z."/>
            <person name="Shao H.Z."/>
            <person name="Wang X."/>
            <person name="Wang C.C."/>
            <person name="Yang T.C."/>
            <person name="Huo Q.B."/>
            <person name="Li W."/>
            <person name="Chen H.Y."/>
            <person name="Chen S.E."/>
            <person name="Zhou L.G."/>
            <person name="Ni X.B."/>
            <person name="Tian J.H."/>
            <person name="Sheng Y."/>
            <person name="Liu T."/>
            <person name="Pan Y.S."/>
            <person name="Xia L.Y."/>
            <person name="Li J."/>
            <person name="Zhao F."/>
            <person name="Cao W.C."/>
        </authorList>
    </citation>
    <scope>NUCLEOTIDE SEQUENCE</scope>
    <source>
        <strain evidence="2">Rsan-2018</strain>
    </source>
</reference>
<dbReference type="AlphaFoldDB" id="A0A9D4QFN8"/>
<evidence type="ECO:0000313" key="2">
    <source>
        <dbReference type="EMBL" id="KAH7975893.1"/>
    </source>
</evidence>
<comment type="caution">
    <text evidence="2">The sequence shown here is derived from an EMBL/GenBank/DDBJ whole genome shotgun (WGS) entry which is preliminary data.</text>
</comment>
<dbReference type="EMBL" id="JABSTV010001246">
    <property type="protein sequence ID" value="KAH7975893.1"/>
    <property type="molecule type" value="Genomic_DNA"/>
</dbReference>
<proteinExistence type="predicted"/>
<organism evidence="2 3">
    <name type="scientific">Rhipicephalus sanguineus</name>
    <name type="common">Brown dog tick</name>
    <name type="synonym">Ixodes sanguineus</name>
    <dbReference type="NCBI Taxonomy" id="34632"/>
    <lineage>
        <taxon>Eukaryota</taxon>
        <taxon>Metazoa</taxon>
        <taxon>Ecdysozoa</taxon>
        <taxon>Arthropoda</taxon>
        <taxon>Chelicerata</taxon>
        <taxon>Arachnida</taxon>
        <taxon>Acari</taxon>
        <taxon>Parasitiformes</taxon>
        <taxon>Ixodida</taxon>
        <taxon>Ixodoidea</taxon>
        <taxon>Ixodidae</taxon>
        <taxon>Rhipicephalinae</taxon>
        <taxon>Rhipicephalus</taxon>
        <taxon>Rhipicephalus</taxon>
    </lineage>
</organism>
<sequence length="78" mass="8130">MGAAGGMDKAPAVSSLSCRRSDDQRSKAFGVIREYHPGLGNPAGISVCGKCKDTLVSGKLPSFSTANGYEYLGCPKVY</sequence>
<name>A0A9D4QFN8_RHISA</name>
<evidence type="ECO:0000256" key="1">
    <source>
        <dbReference type="SAM" id="MobiDB-lite"/>
    </source>
</evidence>
<evidence type="ECO:0000313" key="3">
    <source>
        <dbReference type="Proteomes" id="UP000821837"/>
    </source>
</evidence>
<reference evidence="2" key="2">
    <citation type="submission" date="2021-09" db="EMBL/GenBank/DDBJ databases">
        <authorList>
            <person name="Jia N."/>
            <person name="Wang J."/>
            <person name="Shi W."/>
            <person name="Du L."/>
            <person name="Sun Y."/>
            <person name="Zhan W."/>
            <person name="Jiang J."/>
            <person name="Wang Q."/>
            <person name="Zhang B."/>
            <person name="Ji P."/>
            <person name="Sakyi L.B."/>
            <person name="Cui X."/>
            <person name="Yuan T."/>
            <person name="Jiang B."/>
            <person name="Yang W."/>
            <person name="Lam T.T.-Y."/>
            <person name="Chang Q."/>
            <person name="Ding S."/>
            <person name="Wang X."/>
            <person name="Zhu J."/>
            <person name="Ruan X."/>
            <person name="Zhao L."/>
            <person name="Wei J."/>
            <person name="Que T."/>
            <person name="Du C."/>
            <person name="Cheng J."/>
            <person name="Dai P."/>
            <person name="Han X."/>
            <person name="Huang E."/>
            <person name="Gao Y."/>
            <person name="Liu J."/>
            <person name="Shao H."/>
            <person name="Ye R."/>
            <person name="Li L."/>
            <person name="Wei W."/>
            <person name="Wang X."/>
            <person name="Wang C."/>
            <person name="Huo Q."/>
            <person name="Li W."/>
            <person name="Guo W."/>
            <person name="Chen H."/>
            <person name="Chen S."/>
            <person name="Zhou L."/>
            <person name="Zhou L."/>
            <person name="Ni X."/>
            <person name="Tian J."/>
            <person name="Zhou Y."/>
            <person name="Sheng Y."/>
            <person name="Liu T."/>
            <person name="Pan Y."/>
            <person name="Xia L."/>
            <person name="Li J."/>
            <person name="Zhao F."/>
            <person name="Cao W."/>
        </authorList>
    </citation>
    <scope>NUCLEOTIDE SEQUENCE</scope>
    <source>
        <strain evidence="2">Rsan-2018</strain>
        <tissue evidence="2">Larvae</tissue>
    </source>
</reference>
<protein>
    <submittedName>
        <fullName evidence="2">Uncharacterized protein</fullName>
    </submittedName>
</protein>
<keyword evidence="3" id="KW-1185">Reference proteome</keyword>
<gene>
    <name evidence="2" type="ORF">HPB52_006631</name>
</gene>
<accession>A0A9D4QFN8</accession>
<dbReference type="Proteomes" id="UP000821837">
    <property type="component" value="Chromosome 10"/>
</dbReference>